<name>A0ABZ0YZN0_9CAUD</name>
<sequence>MEDFSKVEGIKTKGGKPYVQNKELMKEIVLSKQRDELTYNAVVMLQLIAENLAKKKHYKCQEDKEDCIQTAMLDVAMYWRSFDPERFSNPFAYYTSMLCNGLSKGWNKIYGKFKASEMTSLDNNIHSF</sequence>
<reference evidence="1 2" key="1">
    <citation type="submission" date="2023-11" db="EMBL/GenBank/DDBJ databases">
        <authorList>
            <person name="Cook R."/>
            <person name="Crisci M."/>
            <person name="Pye H."/>
            <person name="Adriaenssens E."/>
            <person name="Santini J."/>
        </authorList>
    </citation>
    <scope>NUCLEOTIDE SEQUENCE [LARGE SCALE GENOMIC DNA]</scope>
    <source>
        <strain evidence="1">Lak_Megaphage_RVC_AP3_GC26</strain>
    </source>
</reference>
<organism evidence="1 2">
    <name type="scientific">phage Lak_Megaphage_RVC_AP3_GC26</name>
    <dbReference type="NCBI Taxonomy" id="3109225"/>
    <lineage>
        <taxon>Viruses</taxon>
        <taxon>Duplodnaviria</taxon>
        <taxon>Heunggongvirae</taxon>
        <taxon>Uroviricota</taxon>
        <taxon>Caudoviricetes</taxon>
        <taxon>Caudoviricetes code 15 clade</taxon>
    </lineage>
</organism>
<protein>
    <submittedName>
        <fullName evidence="1">Late sigma transcription factor</fullName>
    </submittedName>
</protein>
<proteinExistence type="predicted"/>
<dbReference type="Proteomes" id="UP001348805">
    <property type="component" value="Segment"/>
</dbReference>
<keyword evidence="2" id="KW-1185">Reference proteome</keyword>
<evidence type="ECO:0000313" key="2">
    <source>
        <dbReference type="Proteomes" id="UP001348805"/>
    </source>
</evidence>
<evidence type="ECO:0000313" key="1">
    <source>
        <dbReference type="EMBL" id="WQJ51274.1"/>
    </source>
</evidence>
<accession>A0ABZ0YZN0</accession>
<dbReference type="EMBL" id="OR769219">
    <property type="protein sequence ID" value="WQJ51274.1"/>
    <property type="molecule type" value="Genomic_DNA"/>
</dbReference>